<name>A0AAN7GNI5_9MYRT</name>
<evidence type="ECO:0000313" key="3">
    <source>
        <dbReference type="Proteomes" id="UP001345219"/>
    </source>
</evidence>
<feature type="region of interest" description="Disordered" evidence="1">
    <location>
        <begin position="1"/>
        <end position="44"/>
    </location>
</feature>
<dbReference type="Pfam" id="PF14299">
    <property type="entry name" value="PP2"/>
    <property type="match status" value="1"/>
</dbReference>
<protein>
    <recommendedName>
        <fullName evidence="4">Protein PHLOEM PROTEIN 2-LIKE A1-like</fullName>
    </recommendedName>
</protein>
<evidence type="ECO:0000313" key="2">
    <source>
        <dbReference type="EMBL" id="KAK4748003.1"/>
    </source>
</evidence>
<proteinExistence type="predicted"/>
<dbReference type="Proteomes" id="UP001345219">
    <property type="component" value="Chromosome 12"/>
</dbReference>
<sequence length="217" mass="25030">MGNTQSEFKIPIQAHKKTEVESRHLQPQATMQTAEVQPQKEPGRLPTLGVFSNQKLWIDKQTGKKCLMVFARDLSITWADTPDYWRWNKVQEPRDEVTEEAELLAVCWLEAQGQYEISMLSPDTVYEILFVIMIKDPSYGWEVPVNFRLILPDGTKQVRRENLMEKPKGIWIEVPAGELRTSMRGNSGKMEFSMFEYEGGNWKGGLVIKGVQIRPKK</sequence>
<feature type="compositionally biased region" description="Polar residues" evidence="1">
    <location>
        <begin position="25"/>
        <end position="36"/>
    </location>
</feature>
<dbReference type="AlphaFoldDB" id="A0AAN7GNI5"/>
<gene>
    <name evidence="2" type="ORF">SAY87_014589</name>
</gene>
<comment type="caution">
    <text evidence="2">The sequence shown here is derived from an EMBL/GenBank/DDBJ whole genome shotgun (WGS) entry which is preliminary data.</text>
</comment>
<evidence type="ECO:0000256" key="1">
    <source>
        <dbReference type="SAM" id="MobiDB-lite"/>
    </source>
</evidence>
<dbReference type="GO" id="GO:0030246">
    <property type="term" value="F:carbohydrate binding"/>
    <property type="evidence" value="ECO:0007669"/>
    <property type="project" value="InterPro"/>
</dbReference>
<dbReference type="InterPro" id="IPR025886">
    <property type="entry name" value="PP2-like"/>
</dbReference>
<dbReference type="EMBL" id="JAXIOK010000019">
    <property type="protein sequence ID" value="KAK4748003.1"/>
    <property type="molecule type" value="Genomic_DNA"/>
</dbReference>
<dbReference type="PANTHER" id="PTHR48478:SF1">
    <property type="entry name" value="LECTIN-LIKE"/>
    <property type="match status" value="1"/>
</dbReference>
<dbReference type="InterPro" id="IPR052147">
    <property type="entry name" value="PP2-like/Lectin"/>
</dbReference>
<accession>A0AAN7GNI5</accession>
<evidence type="ECO:0008006" key="4">
    <source>
        <dbReference type="Google" id="ProtNLM"/>
    </source>
</evidence>
<keyword evidence="3" id="KW-1185">Reference proteome</keyword>
<organism evidence="2 3">
    <name type="scientific">Trapa incisa</name>
    <dbReference type="NCBI Taxonomy" id="236973"/>
    <lineage>
        <taxon>Eukaryota</taxon>
        <taxon>Viridiplantae</taxon>
        <taxon>Streptophyta</taxon>
        <taxon>Embryophyta</taxon>
        <taxon>Tracheophyta</taxon>
        <taxon>Spermatophyta</taxon>
        <taxon>Magnoliopsida</taxon>
        <taxon>eudicotyledons</taxon>
        <taxon>Gunneridae</taxon>
        <taxon>Pentapetalae</taxon>
        <taxon>rosids</taxon>
        <taxon>malvids</taxon>
        <taxon>Myrtales</taxon>
        <taxon>Lythraceae</taxon>
        <taxon>Trapa</taxon>
    </lineage>
</organism>
<reference evidence="2 3" key="1">
    <citation type="journal article" date="2023" name="Hortic Res">
        <title>Pangenome of water caltrop reveals structural variations and asymmetric subgenome divergence after allopolyploidization.</title>
        <authorList>
            <person name="Zhang X."/>
            <person name="Chen Y."/>
            <person name="Wang L."/>
            <person name="Yuan Y."/>
            <person name="Fang M."/>
            <person name="Shi L."/>
            <person name="Lu R."/>
            <person name="Comes H.P."/>
            <person name="Ma Y."/>
            <person name="Chen Y."/>
            <person name="Huang G."/>
            <person name="Zhou Y."/>
            <person name="Zheng Z."/>
            <person name="Qiu Y."/>
        </authorList>
    </citation>
    <scope>NUCLEOTIDE SEQUENCE [LARGE SCALE GENOMIC DNA]</scope>
    <source>
        <tissue evidence="2">Roots</tissue>
    </source>
</reference>
<dbReference type="PANTHER" id="PTHR48478">
    <property type="entry name" value="LECTIN-LIKE"/>
    <property type="match status" value="1"/>
</dbReference>